<comment type="caution">
    <text evidence="2">The sequence shown here is derived from an EMBL/GenBank/DDBJ whole genome shotgun (WGS) entry which is preliminary data.</text>
</comment>
<sequence length="95" mass="9950">MDVNSVEAASSGQITQPLQGWSNERGTAEAVVDEALISWKSLSITRGPGLQGIKLAGDRLAAAGWFRRDPSIDSDALELLHVSLSLCAGPLAMSS</sequence>
<keyword evidence="3" id="KW-1185">Reference proteome</keyword>
<evidence type="ECO:0000313" key="3">
    <source>
        <dbReference type="Proteomes" id="UP001243009"/>
    </source>
</evidence>
<accession>A0ABT9EDH9</accession>
<feature type="region of interest" description="Disordered" evidence="1">
    <location>
        <begin position="1"/>
        <end position="23"/>
    </location>
</feature>
<organism evidence="2 3">
    <name type="scientific">Paracraurococcus lichenis</name>
    <dbReference type="NCBI Taxonomy" id="3064888"/>
    <lineage>
        <taxon>Bacteria</taxon>
        <taxon>Pseudomonadati</taxon>
        <taxon>Pseudomonadota</taxon>
        <taxon>Alphaproteobacteria</taxon>
        <taxon>Acetobacterales</taxon>
        <taxon>Roseomonadaceae</taxon>
        <taxon>Paracraurococcus</taxon>
    </lineage>
</organism>
<proteinExistence type="predicted"/>
<protein>
    <submittedName>
        <fullName evidence="2">Uncharacterized protein</fullName>
    </submittedName>
</protein>
<reference evidence="2 3" key="1">
    <citation type="submission" date="2023-08" db="EMBL/GenBank/DDBJ databases">
        <title>The draft genome sequence of Paracraurococcus sp. LOR1-02.</title>
        <authorList>
            <person name="Kingkaew E."/>
            <person name="Tanasupawat S."/>
        </authorList>
    </citation>
    <scope>NUCLEOTIDE SEQUENCE [LARGE SCALE GENOMIC DNA]</scope>
    <source>
        <strain evidence="2 3">LOR1-02</strain>
    </source>
</reference>
<gene>
    <name evidence="2" type="ORF">Q7A36_38635</name>
</gene>
<dbReference type="Proteomes" id="UP001243009">
    <property type="component" value="Unassembled WGS sequence"/>
</dbReference>
<dbReference type="EMBL" id="JAUTWS010000201">
    <property type="protein sequence ID" value="MDO9714273.1"/>
    <property type="molecule type" value="Genomic_DNA"/>
</dbReference>
<feature type="compositionally biased region" description="Polar residues" evidence="1">
    <location>
        <begin position="7"/>
        <end position="23"/>
    </location>
</feature>
<evidence type="ECO:0000256" key="1">
    <source>
        <dbReference type="SAM" id="MobiDB-lite"/>
    </source>
</evidence>
<name>A0ABT9EDH9_9PROT</name>
<evidence type="ECO:0000313" key="2">
    <source>
        <dbReference type="EMBL" id="MDO9714273.1"/>
    </source>
</evidence>